<dbReference type="RefSeq" id="WP_379881690.1">
    <property type="nucleotide sequence ID" value="NZ_JBHPON010000002.1"/>
</dbReference>
<accession>A0ABW1L0B2</accession>
<evidence type="ECO:0000256" key="1">
    <source>
        <dbReference type="ARBA" id="ARBA00001961"/>
    </source>
</evidence>
<keyword evidence="3" id="KW-0560">Oxidoreductase</keyword>
<dbReference type="Gene3D" id="2.60.120.620">
    <property type="entry name" value="q2cbj1_9rhob like domain"/>
    <property type="match status" value="1"/>
</dbReference>
<dbReference type="InterPro" id="IPR044862">
    <property type="entry name" value="Pro_4_hyd_alph_FE2OG_OXY"/>
</dbReference>
<proteinExistence type="predicted"/>
<dbReference type="PANTHER" id="PTHR12117:SF0">
    <property type="entry name" value="PROLYL 3-HYDROXYLASE OGFOD1"/>
    <property type="match status" value="1"/>
</dbReference>
<evidence type="ECO:0000256" key="3">
    <source>
        <dbReference type="ARBA" id="ARBA00023002"/>
    </source>
</evidence>
<dbReference type="PANTHER" id="PTHR12117">
    <property type="entry name" value="HISTONE ACETYLTRANSFERASE COMPLEX"/>
    <property type="match status" value="1"/>
</dbReference>
<organism evidence="5 6">
    <name type="scientific">Hyphococcus aureus</name>
    <dbReference type="NCBI Taxonomy" id="2666033"/>
    <lineage>
        <taxon>Bacteria</taxon>
        <taxon>Pseudomonadati</taxon>
        <taxon>Pseudomonadota</taxon>
        <taxon>Alphaproteobacteria</taxon>
        <taxon>Parvularculales</taxon>
        <taxon>Parvularculaceae</taxon>
        <taxon>Hyphococcus</taxon>
    </lineage>
</organism>
<dbReference type="Pfam" id="PF13640">
    <property type="entry name" value="2OG-FeII_Oxy_3"/>
    <property type="match status" value="1"/>
</dbReference>
<reference evidence="5 6" key="1">
    <citation type="submission" date="2024-09" db="EMBL/GenBank/DDBJ databases">
        <authorList>
            <person name="Zhang Z.-H."/>
        </authorList>
    </citation>
    <scope>NUCLEOTIDE SEQUENCE [LARGE SCALE GENOMIC DNA]</scope>
    <source>
        <strain evidence="5 6">HHTR114</strain>
    </source>
</reference>
<comment type="cofactor">
    <cofactor evidence="1">
        <name>L-ascorbate</name>
        <dbReference type="ChEBI" id="CHEBI:38290"/>
    </cofactor>
</comment>
<dbReference type="Proteomes" id="UP001596116">
    <property type="component" value="Unassembled WGS sequence"/>
</dbReference>
<dbReference type="InterPro" id="IPR051842">
    <property type="entry name" value="uS12_prolyl_hydroxylase"/>
</dbReference>
<feature type="domain" description="Prolyl 4-hydroxylase alpha subunit" evidence="4">
    <location>
        <begin position="37"/>
        <end position="223"/>
    </location>
</feature>
<dbReference type="EMBL" id="JBHPON010000002">
    <property type="protein sequence ID" value="MFC6037065.1"/>
    <property type="molecule type" value="Genomic_DNA"/>
</dbReference>
<comment type="caution">
    <text evidence="5">The sequence shown here is derived from an EMBL/GenBank/DDBJ whole genome shotgun (WGS) entry which is preliminary data.</text>
</comment>
<name>A0ABW1L0B2_9PROT</name>
<evidence type="ECO:0000313" key="6">
    <source>
        <dbReference type="Proteomes" id="UP001596116"/>
    </source>
</evidence>
<gene>
    <name evidence="5" type="ORF">ACFMB1_16035</name>
</gene>
<evidence type="ECO:0000259" key="4">
    <source>
        <dbReference type="SMART" id="SM00702"/>
    </source>
</evidence>
<protein>
    <submittedName>
        <fullName evidence="5">2OG-Fe(II) oxygenase</fullName>
    </submittedName>
</protein>
<sequence length="280" mass="32519">MSYLPSNPQDRTLFEFDAVKDLGKELNETYVSGDPFPHIAIDDFLPEDLVKMCIEQFPTRPDPGSESFNRDQERYKTSYHPDNMAPALRHLFYAFNSRPFIRVVENITGIKGLLPDPFFLGGGFHETRQGGHLDMHADFNHHKPLNLERRVNVLIYLNPDWKEEYGGQLELWRTDMSEQVQCIVPIANRCVMFTTTGQSMHGHPQPVNHPGGGARRSIALYYYTSTWDETKASKTTQFYARPGTHDRYDWHVRSDEILQDFLPPVLMRQVARVRRKLARH</sequence>
<keyword evidence="2" id="KW-0223">Dioxygenase</keyword>
<keyword evidence="6" id="KW-1185">Reference proteome</keyword>
<dbReference type="InterPro" id="IPR006620">
    <property type="entry name" value="Pro_4_hyd_alph"/>
</dbReference>
<evidence type="ECO:0000313" key="5">
    <source>
        <dbReference type="EMBL" id="MFC6037065.1"/>
    </source>
</evidence>
<evidence type="ECO:0000256" key="2">
    <source>
        <dbReference type="ARBA" id="ARBA00022964"/>
    </source>
</evidence>
<dbReference type="SMART" id="SM00702">
    <property type="entry name" value="P4Hc"/>
    <property type="match status" value="1"/>
</dbReference>